<dbReference type="NCBIfam" id="TIGR00326">
    <property type="entry name" value="eubact_ribD"/>
    <property type="match status" value="1"/>
</dbReference>
<feature type="binding site" evidence="16">
    <location>
        <position position="164"/>
    </location>
    <ligand>
        <name>NADP(+)</name>
        <dbReference type="ChEBI" id="CHEBI:58349"/>
    </ligand>
</feature>
<dbReference type="PANTHER" id="PTHR38011:SF7">
    <property type="entry name" value="2,5-DIAMINO-6-RIBOSYLAMINO-4(3H)-PYRIMIDINONE 5'-PHOSPHATE REDUCTASE"/>
    <property type="match status" value="1"/>
</dbReference>
<evidence type="ECO:0000256" key="3">
    <source>
        <dbReference type="ARBA" id="ARBA00004910"/>
    </source>
</evidence>
<feature type="binding site" evidence="16">
    <location>
        <position position="215"/>
    </location>
    <ligand>
        <name>NADP(+)</name>
        <dbReference type="ChEBI" id="CHEBI:58349"/>
    </ligand>
</feature>
<dbReference type="InterPro" id="IPR024072">
    <property type="entry name" value="DHFR-like_dom_sf"/>
</dbReference>
<feature type="domain" description="CMP/dCMP-type deaminase" evidence="19">
    <location>
        <begin position="1"/>
        <end position="109"/>
    </location>
</feature>
<dbReference type="PANTHER" id="PTHR38011">
    <property type="entry name" value="DIHYDROFOLATE REDUCTASE FAMILY PROTEIN (AFU_ORTHOLOGUE AFUA_8G06820)"/>
    <property type="match status" value="1"/>
</dbReference>
<feature type="binding site" evidence="16">
    <location>
        <position position="148"/>
    </location>
    <ligand>
        <name>NADP(+)</name>
        <dbReference type="ChEBI" id="CHEBI:58349"/>
    </ligand>
</feature>
<evidence type="ECO:0000256" key="15">
    <source>
        <dbReference type="PIRSR" id="PIRSR006769-1"/>
    </source>
</evidence>
<dbReference type="EC" id="3.5.4.26" evidence="14"/>
<sequence length="378" mass="39675">MQKALQLARRGAGTASPNPMVGAVVVSAGRIVGRGYHARPGSPHAEVLALEEAGEAARGATLYVTLEPCVHWGRTPPCTEAIIGRGIRRVVAAMEDPDEKMRGRGLRRLAEAGIETAVGAAWGGASQLNEAYIKHRTTGLPFVTAKWAMTLDGRIATRTGDSRWISGAASRALVHEVRAASDAILVGIGTVLRDDPRLTARGAAPREPARVVLDSTLRIPPNAQVLARDGAPVIVATTSRAPLLAREILERQGVEVCVADGPTERVDLKAVLETLGRRGVMSLLVEGGGIVHGAFVDAGLVDKVLVFVAPVLVGGPGPRPVGGAGVETLARAWRLTRTVVRQMEQDVIIEGYLVPPPWDPETGSGRAGEGRAQCLPAS</sequence>
<comment type="similarity">
    <text evidence="5 14">In the C-terminal section; belongs to the HTP reductase family.</text>
</comment>
<evidence type="ECO:0000256" key="12">
    <source>
        <dbReference type="ARBA" id="ARBA00049861"/>
    </source>
</evidence>
<dbReference type="InterPro" id="IPR011549">
    <property type="entry name" value="RibD_C"/>
</dbReference>
<dbReference type="SUPFAM" id="SSF53597">
    <property type="entry name" value="Dihydrofolate reductase-like"/>
    <property type="match status" value="1"/>
</dbReference>
<keyword evidence="6 14" id="KW-0686">Riboflavin biosynthesis</keyword>
<comment type="pathway">
    <text evidence="2 14">Cofactor biosynthesis; riboflavin biosynthesis; 5-amino-6-(D-ribitylamino)uracil from GTP: step 2/4.</text>
</comment>
<dbReference type="PROSITE" id="PS51747">
    <property type="entry name" value="CYT_DCMP_DEAMINASES_2"/>
    <property type="match status" value="1"/>
</dbReference>
<dbReference type="Gene3D" id="3.40.430.10">
    <property type="entry name" value="Dihydrofolate Reductase, subunit A"/>
    <property type="match status" value="1"/>
</dbReference>
<dbReference type="CDD" id="cd01284">
    <property type="entry name" value="Riboflavin_deaminase-reductase"/>
    <property type="match status" value="1"/>
</dbReference>
<evidence type="ECO:0000256" key="8">
    <source>
        <dbReference type="ARBA" id="ARBA00022833"/>
    </source>
</evidence>
<evidence type="ECO:0000259" key="19">
    <source>
        <dbReference type="PROSITE" id="PS51747"/>
    </source>
</evidence>
<feature type="binding site" evidence="16">
    <location>
        <position position="178"/>
    </location>
    <ligand>
        <name>substrate</name>
    </ligand>
</feature>
<comment type="catalytic activity">
    <reaction evidence="12 14">
        <text>5-amino-6-(5-phospho-D-ribitylamino)uracil + NADP(+) = 5-amino-6-(5-phospho-D-ribosylamino)uracil + NADPH + H(+)</text>
        <dbReference type="Rhea" id="RHEA:17845"/>
        <dbReference type="ChEBI" id="CHEBI:15378"/>
        <dbReference type="ChEBI" id="CHEBI:57783"/>
        <dbReference type="ChEBI" id="CHEBI:58349"/>
        <dbReference type="ChEBI" id="CHEBI:58421"/>
        <dbReference type="ChEBI" id="CHEBI:58453"/>
        <dbReference type="EC" id="1.1.1.193"/>
    </reaction>
</comment>
<evidence type="ECO:0000256" key="5">
    <source>
        <dbReference type="ARBA" id="ARBA00007417"/>
    </source>
</evidence>
<feature type="active site" description="Proton donor" evidence="15">
    <location>
        <position position="46"/>
    </location>
</feature>
<evidence type="ECO:0000256" key="11">
    <source>
        <dbReference type="ARBA" id="ARBA00023268"/>
    </source>
</evidence>
<dbReference type="PROSITE" id="PS00903">
    <property type="entry name" value="CYT_DCMP_DEAMINASES_1"/>
    <property type="match status" value="1"/>
</dbReference>
<protein>
    <recommendedName>
        <fullName evidence="14">Riboflavin biosynthesis protein RibD</fullName>
    </recommendedName>
    <domain>
        <recommendedName>
            <fullName evidence="14">Diaminohydroxyphosphoribosylaminopyrimidine deaminase</fullName>
            <shortName evidence="14">DRAP deaminase</shortName>
            <ecNumber evidence="14">3.5.4.26</ecNumber>
        </recommendedName>
        <alternativeName>
            <fullName evidence="14">Riboflavin-specific deaminase</fullName>
        </alternativeName>
    </domain>
    <domain>
        <recommendedName>
            <fullName evidence="14">5-amino-6-(5-phosphoribosylamino)uracil reductase</fullName>
            <ecNumber evidence="14">1.1.1.193</ecNumber>
        </recommendedName>
        <alternativeName>
            <fullName evidence="14">HTP reductase</fullName>
        </alternativeName>
    </domain>
</protein>
<accession>A0A537J3A5</accession>
<evidence type="ECO:0000256" key="2">
    <source>
        <dbReference type="ARBA" id="ARBA00004882"/>
    </source>
</evidence>
<dbReference type="PIRSF" id="PIRSF006769">
    <property type="entry name" value="RibD"/>
    <property type="match status" value="1"/>
</dbReference>
<evidence type="ECO:0000256" key="16">
    <source>
        <dbReference type="PIRSR" id="PIRSR006769-2"/>
    </source>
</evidence>
<dbReference type="GO" id="GO:0008703">
    <property type="term" value="F:5-amino-6-(5-phosphoribosylamino)uracil reductase activity"/>
    <property type="evidence" value="ECO:0007669"/>
    <property type="project" value="UniProtKB-EC"/>
</dbReference>
<keyword evidence="7 14" id="KW-0479">Metal-binding</keyword>
<name>A0A537J3A5_9BACT</name>
<dbReference type="Pfam" id="PF01872">
    <property type="entry name" value="RibD_C"/>
    <property type="match status" value="1"/>
</dbReference>
<dbReference type="GO" id="GO:0008270">
    <property type="term" value="F:zinc ion binding"/>
    <property type="evidence" value="ECO:0007669"/>
    <property type="project" value="InterPro"/>
</dbReference>
<dbReference type="SUPFAM" id="SSF53927">
    <property type="entry name" value="Cytidine deaminase-like"/>
    <property type="match status" value="1"/>
</dbReference>
<comment type="pathway">
    <text evidence="3 14">Cofactor biosynthesis; riboflavin biosynthesis; 5-amino-6-(D-ribitylamino)uracil from GTP: step 3/4.</text>
</comment>
<comment type="function">
    <text evidence="1 14">Converts 2,5-diamino-6-(ribosylamino)-4(3h)-pyrimidinone 5'-phosphate into 5-amino-6-(ribosylamino)-2,4(1h,3h)-pyrimidinedione 5'-phosphate.</text>
</comment>
<evidence type="ECO:0000256" key="18">
    <source>
        <dbReference type="SAM" id="MobiDB-lite"/>
    </source>
</evidence>
<dbReference type="InterPro" id="IPR002125">
    <property type="entry name" value="CMP_dCMP_dom"/>
</dbReference>
<dbReference type="InterPro" id="IPR002734">
    <property type="entry name" value="RibDG_C"/>
</dbReference>
<reference evidence="20 21" key="1">
    <citation type="journal article" date="2019" name="Nat. Microbiol.">
        <title>Mediterranean grassland soil C-N compound turnover is dependent on rainfall and depth, and is mediated by genomically divergent microorganisms.</title>
        <authorList>
            <person name="Diamond S."/>
            <person name="Andeer P.F."/>
            <person name="Li Z."/>
            <person name="Crits-Christoph A."/>
            <person name="Burstein D."/>
            <person name="Anantharaman K."/>
            <person name="Lane K.R."/>
            <person name="Thomas B.C."/>
            <person name="Pan C."/>
            <person name="Northen T.R."/>
            <person name="Banfield J.F."/>
        </authorList>
    </citation>
    <scope>NUCLEOTIDE SEQUENCE [LARGE SCALE GENOMIC DNA]</scope>
    <source>
        <strain evidence="20">NP_6</strain>
    </source>
</reference>
<gene>
    <name evidence="20" type="primary">ribD</name>
    <name evidence="20" type="ORF">E6H03_12765</name>
</gene>
<dbReference type="InterPro" id="IPR050765">
    <property type="entry name" value="Riboflavin_Biosynth_HTPR"/>
</dbReference>
<evidence type="ECO:0000256" key="9">
    <source>
        <dbReference type="ARBA" id="ARBA00022857"/>
    </source>
</evidence>
<evidence type="ECO:0000256" key="17">
    <source>
        <dbReference type="PIRSR" id="PIRSR006769-3"/>
    </source>
</evidence>
<evidence type="ECO:0000256" key="13">
    <source>
        <dbReference type="ARBA" id="ARBA00049886"/>
    </source>
</evidence>
<evidence type="ECO:0000256" key="6">
    <source>
        <dbReference type="ARBA" id="ARBA00022619"/>
    </source>
</evidence>
<evidence type="ECO:0000256" key="10">
    <source>
        <dbReference type="ARBA" id="ARBA00023002"/>
    </source>
</evidence>
<feature type="binding site" evidence="16">
    <location>
        <position position="201"/>
    </location>
    <ligand>
        <name>substrate</name>
    </ligand>
</feature>
<dbReference type="UniPathway" id="UPA00275">
    <property type="reaction ID" value="UER00401"/>
</dbReference>
<dbReference type="NCBIfam" id="TIGR00227">
    <property type="entry name" value="ribD_Cterm"/>
    <property type="match status" value="1"/>
</dbReference>
<feature type="binding site" evidence="17">
    <location>
        <position position="44"/>
    </location>
    <ligand>
        <name>Zn(2+)</name>
        <dbReference type="ChEBI" id="CHEBI:29105"/>
        <note>catalytic</note>
    </ligand>
</feature>
<feature type="binding site" evidence="16">
    <location>
        <position position="162"/>
    </location>
    <ligand>
        <name>substrate</name>
    </ligand>
</feature>
<comment type="caution">
    <text evidence="20">The sequence shown here is derived from an EMBL/GenBank/DDBJ whole genome shotgun (WGS) entry which is preliminary data.</text>
</comment>
<feature type="binding site" evidence="16">
    <location>
        <position position="198"/>
    </location>
    <ligand>
        <name>substrate</name>
    </ligand>
</feature>
<dbReference type="Proteomes" id="UP000318093">
    <property type="component" value="Unassembled WGS sequence"/>
</dbReference>
<evidence type="ECO:0000256" key="1">
    <source>
        <dbReference type="ARBA" id="ARBA00002151"/>
    </source>
</evidence>
<dbReference type="Pfam" id="PF00383">
    <property type="entry name" value="dCMP_cyt_deam_1"/>
    <property type="match status" value="1"/>
</dbReference>
<dbReference type="InterPro" id="IPR016193">
    <property type="entry name" value="Cytidine_deaminase-like"/>
</dbReference>
<dbReference type="GO" id="GO:0050661">
    <property type="term" value="F:NADP binding"/>
    <property type="evidence" value="ECO:0007669"/>
    <property type="project" value="InterPro"/>
</dbReference>
<dbReference type="EC" id="1.1.1.193" evidence="14"/>
<dbReference type="EMBL" id="VBAN01000454">
    <property type="protein sequence ID" value="TMI78049.1"/>
    <property type="molecule type" value="Genomic_DNA"/>
</dbReference>
<evidence type="ECO:0000313" key="20">
    <source>
        <dbReference type="EMBL" id="TMI78049.1"/>
    </source>
</evidence>
<keyword evidence="11" id="KW-0511">Multifunctional enzyme</keyword>
<comment type="similarity">
    <text evidence="4 14">In the N-terminal section; belongs to the cytidine and deoxycytidylate deaminase family.</text>
</comment>
<dbReference type="Gene3D" id="3.40.140.10">
    <property type="entry name" value="Cytidine Deaminase, domain 2"/>
    <property type="match status" value="1"/>
</dbReference>
<feature type="binding site" evidence="16">
    <location>
        <begin position="288"/>
        <end position="294"/>
    </location>
    <ligand>
        <name>NADP(+)</name>
        <dbReference type="ChEBI" id="CHEBI:58349"/>
    </ligand>
</feature>
<evidence type="ECO:0000256" key="7">
    <source>
        <dbReference type="ARBA" id="ARBA00022723"/>
    </source>
</evidence>
<feature type="binding site" evidence="16">
    <location>
        <position position="190"/>
    </location>
    <ligand>
        <name>NADP(+)</name>
        <dbReference type="ChEBI" id="CHEBI:58349"/>
    </ligand>
</feature>
<evidence type="ECO:0000256" key="14">
    <source>
        <dbReference type="PIRNR" id="PIRNR006769"/>
    </source>
</evidence>
<feature type="binding site" evidence="16">
    <location>
        <position position="194"/>
    </location>
    <ligand>
        <name>NADP(+)</name>
        <dbReference type="ChEBI" id="CHEBI:58349"/>
    </ligand>
</feature>
<feature type="binding site" evidence="16">
    <location>
        <position position="286"/>
    </location>
    <ligand>
        <name>substrate</name>
    </ligand>
</feature>
<keyword evidence="14 20" id="KW-0378">Hydrolase</keyword>
<evidence type="ECO:0000313" key="21">
    <source>
        <dbReference type="Proteomes" id="UP000318093"/>
    </source>
</evidence>
<dbReference type="InterPro" id="IPR016192">
    <property type="entry name" value="APOBEC/CMP_deaminase_Zn-bd"/>
</dbReference>
<keyword evidence="10 14" id="KW-0560">Oxidoreductase</keyword>
<dbReference type="GO" id="GO:0008835">
    <property type="term" value="F:diaminohydroxyphosphoribosylaminopyrimidine deaminase activity"/>
    <property type="evidence" value="ECO:0007669"/>
    <property type="project" value="UniProtKB-EC"/>
</dbReference>
<dbReference type="GO" id="GO:0009231">
    <property type="term" value="P:riboflavin biosynthetic process"/>
    <property type="evidence" value="ECO:0007669"/>
    <property type="project" value="UniProtKB-UniPathway"/>
</dbReference>
<organism evidence="20 21">
    <name type="scientific">Candidatus Segetimicrobium genomatis</name>
    <dbReference type="NCBI Taxonomy" id="2569760"/>
    <lineage>
        <taxon>Bacteria</taxon>
        <taxon>Bacillati</taxon>
        <taxon>Candidatus Sysuimicrobiota</taxon>
        <taxon>Candidatus Sysuimicrobiia</taxon>
        <taxon>Candidatus Sysuimicrobiales</taxon>
        <taxon>Candidatus Segetimicrobiaceae</taxon>
        <taxon>Candidatus Segetimicrobium</taxon>
    </lineage>
</organism>
<evidence type="ECO:0000256" key="4">
    <source>
        <dbReference type="ARBA" id="ARBA00005259"/>
    </source>
</evidence>
<comment type="cofactor">
    <cofactor evidence="14 17">
        <name>Zn(2+)</name>
        <dbReference type="ChEBI" id="CHEBI:29105"/>
    </cofactor>
    <text evidence="14 17">Binds 1 zinc ion.</text>
</comment>
<feature type="region of interest" description="Disordered" evidence="18">
    <location>
        <begin position="359"/>
        <end position="378"/>
    </location>
</feature>
<dbReference type="InterPro" id="IPR004794">
    <property type="entry name" value="Eubact_RibD"/>
</dbReference>
<comment type="catalytic activity">
    <reaction evidence="13 14">
        <text>2,5-diamino-6-hydroxy-4-(5-phosphoribosylamino)-pyrimidine + H2O + H(+) = 5-amino-6-(5-phospho-D-ribosylamino)uracil + NH4(+)</text>
        <dbReference type="Rhea" id="RHEA:21868"/>
        <dbReference type="ChEBI" id="CHEBI:15377"/>
        <dbReference type="ChEBI" id="CHEBI:15378"/>
        <dbReference type="ChEBI" id="CHEBI:28938"/>
        <dbReference type="ChEBI" id="CHEBI:58453"/>
        <dbReference type="ChEBI" id="CHEBI:58614"/>
        <dbReference type="EC" id="3.5.4.26"/>
    </reaction>
</comment>
<proteinExistence type="inferred from homology"/>
<feature type="binding site" evidence="17">
    <location>
        <position position="69"/>
    </location>
    <ligand>
        <name>Zn(2+)</name>
        <dbReference type="ChEBI" id="CHEBI:29105"/>
        <note>catalytic</note>
    </ligand>
</feature>
<keyword evidence="9 14" id="KW-0521">NADP</keyword>
<dbReference type="AlphaFoldDB" id="A0A537J3A5"/>
<feature type="binding site" evidence="17">
    <location>
        <position position="78"/>
    </location>
    <ligand>
        <name>Zn(2+)</name>
        <dbReference type="ChEBI" id="CHEBI:29105"/>
        <note>catalytic</note>
    </ligand>
</feature>
<keyword evidence="8 14" id="KW-0862">Zinc</keyword>